<reference evidence="2 3" key="1">
    <citation type="submission" date="2019-06" db="EMBL/GenBank/DDBJ databases">
        <title>A chromosomal-level reference genome of Carpinus fangiana (Coryloideae, Betulaceae).</title>
        <authorList>
            <person name="Yang X."/>
            <person name="Wang Z."/>
            <person name="Zhang L."/>
            <person name="Hao G."/>
            <person name="Liu J."/>
            <person name="Yang Y."/>
        </authorList>
    </citation>
    <scope>NUCLEOTIDE SEQUENCE [LARGE SCALE GENOMIC DNA]</scope>
    <source>
        <strain evidence="2">Cfa_2016G</strain>
        <tissue evidence="2">Leaf</tissue>
    </source>
</reference>
<organism evidence="2 3">
    <name type="scientific">Carpinus fangiana</name>
    <dbReference type="NCBI Taxonomy" id="176857"/>
    <lineage>
        <taxon>Eukaryota</taxon>
        <taxon>Viridiplantae</taxon>
        <taxon>Streptophyta</taxon>
        <taxon>Embryophyta</taxon>
        <taxon>Tracheophyta</taxon>
        <taxon>Spermatophyta</taxon>
        <taxon>Magnoliopsida</taxon>
        <taxon>eudicotyledons</taxon>
        <taxon>Gunneridae</taxon>
        <taxon>Pentapetalae</taxon>
        <taxon>rosids</taxon>
        <taxon>fabids</taxon>
        <taxon>Fagales</taxon>
        <taxon>Betulaceae</taxon>
        <taxon>Carpinus</taxon>
    </lineage>
</organism>
<feature type="region of interest" description="Disordered" evidence="1">
    <location>
        <begin position="1"/>
        <end position="44"/>
    </location>
</feature>
<evidence type="ECO:0000256" key="1">
    <source>
        <dbReference type="SAM" id="MobiDB-lite"/>
    </source>
</evidence>
<evidence type="ECO:0000313" key="2">
    <source>
        <dbReference type="EMBL" id="KAB8532573.1"/>
    </source>
</evidence>
<comment type="caution">
    <text evidence="2">The sequence shown here is derived from an EMBL/GenBank/DDBJ whole genome shotgun (WGS) entry which is preliminary data.</text>
</comment>
<name>A0A5N6L1I1_9ROSI</name>
<keyword evidence="3" id="KW-1185">Reference proteome</keyword>
<dbReference type="Proteomes" id="UP000327013">
    <property type="component" value="Unassembled WGS sequence"/>
</dbReference>
<protein>
    <submittedName>
        <fullName evidence="2">Uncharacterized protein</fullName>
    </submittedName>
</protein>
<dbReference type="AlphaFoldDB" id="A0A5N6L1I1"/>
<gene>
    <name evidence="2" type="ORF">FH972_025518</name>
</gene>
<dbReference type="EMBL" id="VIBQ01000057">
    <property type="protein sequence ID" value="KAB8532573.1"/>
    <property type="molecule type" value="Genomic_DNA"/>
</dbReference>
<evidence type="ECO:0000313" key="3">
    <source>
        <dbReference type="Proteomes" id="UP000327013"/>
    </source>
</evidence>
<accession>A0A5N6L1I1</accession>
<proteinExistence type="predicted"/>
<feature type="compositionally biased region" description="Basic and acidic residues" evidence="1">
    <location>
        <begin position="24"/>
        <end position="34"/>
    </location>
</feature>
<sequence length="73" mass="8343">MALLNRQIMRRRREGESVDLPTGKGKDSKLKESARGMASVGRGKRLEGPEWETWRSSGVRERRSSAIGMRWRG</sequence>